<evidence type="ECO:0000313" key="1">
    <source>
        <dbReference type="EMBL" id="SFD91130.1"/>
    </source>
</evidence>
<name>A0A1I1WDG6_9BURK</name>
<evidence type="ECO:0000313" key="2">
    <source>
        <dbReference type="Proteomes" id="UP000199517"/>
    </source>
</evidence>
<sequence>MKKGDTFLHCGVEGRITAANASSDPAGALAVSYTTNALGQRVFKRDARLSGSSTLAITQQTVYAEDGTGSMVLGQ</sequence>
<dbReference type="Proteomes" id="UP000199517">
    <property type="component" value="Unassembled WGS sequence"/>
</dbReference>
<gene>
    <name evidence="1" type="ORF">SAMN04489710_108178</name>
</gene>
<reference evidence="2" key="1">
    <citation type="submission" date="2016-10" db="EMBL/GenBank/DDBJ databases">
        <authorList>
            <person name="Varghese N."/>
            <person name="Submissions S."/>
        </authorList>
    </citation>
    <scope>NUCLEOTIDE SEQUENCE [LARGE SCALE GENOMIC DNA]</scope>
    <source>
        <strain evidence="2">DSM 7481</strain>
    </source>
</reference>
<dbReference type="OrthoDB" id="8552614at2"/>
<organism evidence="1 2">
    <name type="scientific">Paracidovorax konjaci</name>
    <dbReference type="NCBI Taxonomy" id="32040"/>
    <lineage>
        <taxon>Bacteria</taxon>
        <taxon>Pseudomonadati</taxon>
        <taxon>Pseudomonadota</taxon>
        <taxon>Betaproteobacteria</taxon>
        <taxon>Burkholderiales</taxon>
        <taxon>Comamonadaceae</taxon>
        <taxon>Paracidovorax</taxon>
    </lineage>
</organism>
<accession>A0A1I1WDG6</accession>
<dbReference type="AlphaFoldDB" id="A0A1I1WDG6"/>
<dbReference type="RefSeq" id="WP_092953348.1">
    <property type="nucleotide sequence ID" value="NZ_FOMQ01000008.1"/>
</dbReference>
<keyword evidence="2" id="KW-1185">Reference proteome</keyword>
<protein>
    <submittedName>
        <fullName evidence="1">Uncharacterized protein</fullName>
    </submittedName>
</protein>
<dbReference type="EMBL" id="FOMQ01000008">
    <property type="protein sequence ID" value="SFD91130.1"/>
    <property type="molecule type" value="Genomic_DNA"/>
</dbReference>
<proteinExistence type="predicted"/>